<dbReference type="EMBL" id="UZAK01000186">
    <property type="protein sequence ID" value="VDO60780.1"/>
    <property type="molecule type" value="Genomic_DNA"/>
</dbReference>
<sequence>MTFHNLPGPPKDLNGTTDKDGQVHLEWKPPQHDGGAKIMNYIIEKCLSLKDANWSEIKLPDSPNTMRIIPNLRDGICYFRVSAVNDAGKGSPSNIIDVDVKKGSDKPDQPGQPTVEVIADGAVQLRWSQPLNEGTGGPIKGYEVQICEVGSIKWKPSSSDLCSVNEIRLTGLNPAQDYLFRVIAVNDAGLSLPSEPSRPIRPATDVDFVRQLENQSITELPSDVVFECELSRPGMTLIWSKDGRDLNLSSRCVYSVIGEGDKALCIHRLTLIKVSPDEQGVYSARLVTGKKTEAILTIECPPKILYDGPLELQLLSGKSTVIEVPYTGAPFPDVNWSFNHGPLPIGAKRESPIASVDTVYGLTCLRLRHVTGEITGNYKLLISNELGKATLELIVKVLDVPGPVRQLKATVQNQASGTALVTWQAPKEEGGSPIIGYLVEKREANKRSWTPFGSQVKELSCVVDGLTTNTGYFFRVMAQNISGCSEPTETDIAVVIPCLTKPPSAPGTPEASDIGTDSCRVSWEPPSSDGGARLTFYHLEKRANLKGNWVRACADKLPILTNEVKSTYVTKVTGLVPDNVYEFRVAAENADFMVGEYSNSSHRISTQLPFSVPGKPSRPEIQNITETTIGLAWKAPYDDGGDSVKKYVVQYKTTSSSEWKTVSEMPVDLEFTVAHLQSDEQYEFRVAAINSAGQGPWSDTSEPCNPAKAIDGKPIRSQVKYSTSSAWERRANLKINRTKLEDAGVFSCVAENPSGKVETTCRVIVAQKPILNLELDKSASSNVTGILSKSDHLTGRVGGCLALKATCEAFPDCEAIVWFINGKQIDSSLDSELLSRVIINDTPTSRISNVPKPQVSILTISNLHLSDAGEYGCSSVNEVGTAQSAIKLILNDRPQPPMSIEVTETRGQDWIEVKWERPSSDGGSKLTRYIIERRVIATSTSRDQPTSIHETNWSNVGQAGPYDDHLRIQNCKPGTVYSFRIFAENEIGMSDPTEIESPYQMKLYTDLPLPPTHITAERSSPREAKIQWRPPISDDGDSIQGYMVELRETPDPKDQYTSRWTQASPKLIRSGTTLKVDDLHPDMFVQFRVRARNLVGFSEPSEPSDWIEPIVKKSRESIDESTRKKDDTTKLPKDDKSPLDIVQEIIALKEASRPKKIIDKDAPRIQLINEDTYRLRPGNNLRVGVHLDSVSKANVELLTASGQPLLGNALGRTRIEQFGDDFYVNLRNINLSDAGTYCIKAINTAGESNQLIHLIVLTEPLPPKSPLTAKVIESPKGYSEGATVELTWGPSPLRYGESPELTSPILGYCIERREGQRRQQFNYPIRLVGSDKLSVKIPDLKPGIEYVFRVSSYNDVGSSEPTYSEPLIIKSPYGVPDAPKGPLVCSDLTDSSLKLTWLPPEDNGGLPVKRYYIEMKDVGNPAGWIPLGTVSADATSYLVSGLQQGFAYRFRVRVANDEGLSDWLETDKSISFRRPVTKPSQPEGPLRMLPDGDRAVRLTWNAPLDDGGSPIRDFIVELCLDRSGEHWQPIGEVRGLNKRIENLIPDGIYSFRVSARNEDDKVGPPLYSEIYKPGAPMTPPGQPVGPLKATCIGIGQVKLEWKPPIVGGQSGCGVPDEYLIERYEQKKARWAYVTRQSASTGTTVVVSNLQPGSECQFRVRAENRAGSGPFLESDRPITVISPFNPPGPPEGPINISEVQMGASRADCSARISWRPPLDTGGLPLIRYVLQMRYANTPGWHRVTGLQRTISTD</sequence>
<reference evidence="5 6" key="2">
    <citation type="submission" date="2018-11" db="EMBL/GenBank/DDBJ databases">
        <authorList>
            <consortium name="Pathogen Informatics"/>
        </authorList>
    </citation>
    <scope>NUCLEOTIDE SEQUENCE [LARGE SCALE GENOMIC DNA]</scope>
    <source>
        <strain evidence="5">Dakar</strain>
        <strain evidence="6">Dakar, Senegal</strain>
    </source>
</reference>
<dbReference type="InterPro" id="IPR013098">
    <property type="entry name" value="Ig_I-set"/>
</dbReference>
<keyword evidence="6" id="KW-1185">Reference proteome</keyword>
<dbReference type="InterPro" id="IPR007110">
    <property type="entry name" value="Ig-like_dom"/>
</dbReference>
<dbReference type="Pfam" id="PF00041">
    <property type="entry name" value="fn3"/>
    <property type="match status" value="10"/>
</dbReference>
<dbReference type="PANTHER" id="PTHR13817:SF151">
    <property type="entry name" value="TITIN"/>
    <property type="match status" value="1"/>
</dbReference>
<dbReference type="CDD" id="cd00096">
    <property type="entry name" value="Ig"/>
    <property type="match status" value="1"/>
</dbReference>
<name>A0A183JCA8_9TREM</name>
<feature type="region of interest" description="Disordered" evidence="2">
    <location>
        <begin position="1115"/>
        <end position="1135"/>
    </location>
</feature>
<feature type="domain" description="Fibronectin type-III" evidence="4">
    <location>
        <begin position="403"/>
        <end position="503"/>
    </location>
</feature>
<feature type="compositionally biased region" description="Basic and acidic residues" evidence="2">
    <location>
        <begin position="1016"/>
        <end position="1026"/>
    </location>
</feature>
<dbReference type="GO" id="GO:0031430">
    <property type="term" value="C:M band"/>
    <property type="evidence" value="ECO:0007669"/>
    <property type="project" value="TreeGrafter"/>
</dbReference>
<feature type="region of interest" description="Disordered" evidence="2">
    <location>
        <begin position="1"/>
        <end position="22"/>
    </location>
</feature>
<reference evidence="7" key="1">
    <citation type="submission" date="2016-06" db="UniProtKB">
        <authorList>
            <consortium name="WormBaseParasite"/>
        </authorList>
    </citation>
    <scope>IDENTIFICATION</scope>
</reference>
<dbReference type="InterPro" id="IPR050964">
    <property type="entry name" value="Striated_Muscle_Regulatory"/>
</dbReference>
<dbReference type="WBParaSite" id="SCUD_0000031401-mRNA-1">
    <property type="protein sequence ID" value="SCUD_0000031401-mRNA-1"/>
    <property type="gene ID" value="SCUD_0000031401"/>
</dbReference>
<dbReference type="Proteomes" id="UP000279833">
    <property type="component" value="Unassembled WGS sequence"/>
</dbReference>
<evidence type="ECO:0000256" key="2">
    <source>
        <dbReference type="SAM" id="MobiDB-lite"/>
    </source>
</evidence>
<dbReference type="SUPFAM" id="SSF48726">
    <property type="entry name" value="Immunoglobulin"/>
    <property type="match status" value="5"/>
</dbReference>
<evidence type="ECO:0000256" key="1">
    <source>
        <dbReference type="ARBA" id="ARBA00022737"/>
    </source>
</evidence>
<evidence type="ECO:0000313" key="6">
    <source>
        <dbReference type="Proteomes" id="UP000279833"/>
    </source>
</evidence>
<dbReference type="InterPro" id="IPR003961">
    <property type="entry name" value="FN3_dom"/>
</dbReference>
<dbReference type="GO" id="GO:0045214">
    <property type="term" value="P:sarcomere organization"/>
    <property type="evidence" value="ECO:0007669"/>
    <property type="project" value="TreeGrafter"/>
</dbReference>
<feature type="domain" description="Fibronectin type-III" evidence="4">
    <location>
        <begin position="505"/>
        <end position="609"/>
    </location>
</feature>
<dbReference type="InterPro" id="IPR003599">
    <property type="entry name" value="Ig_sub"/>
</dbReference>
<feature type="domain" description="Fibronectin type-III" evidence="4">
    <location>
        <begin position="1010"/>
        <end position="1114"/>
    </location>
</feature>
<dbReference type="InterPro" id="IPR013783">
    <property type="entry name" value="Ig-like_fold"/>
</dbReference>
<feature type="domain" description="Fibronectin type-III" evidence="4">
    <location>
        <begin position="1482"/>
        <end position="1581"/>
    </location>
</feature>
<feature type="domain" description="Fibronectin type-III" evidence="4">
    <location>
        <begin position="1263"/>
        <end position="1372"/>
    </location>
</feature>
<keyword evidence="1" id="KW-0677">Repeat</keyword>
<feature type="domain" description="Fibronectin type-III" evidence="4">
    <location>
        <begin position="9"/>
        <end position="103"/>
    </location>
</feature>
<organism evidence="7">
    <name type="scientific">Schistosoma curassoni</name>
    <dbReference type="NCBI Taxonomy" id="6186"/>
    <lineage>
        <taxon>Eukaryota</taxon>
        <taxon>Metazoa</taxon>
        <taxon>Spiralia</taxon>
        <taxon>Lophotrochozoa</taxon>
        <taxon>Platyhelminthes</taxon>
        <taxon>Trematoda</taxon>
        <taxon>Digenea</taxon>
        <taxon>Strigeidida</taxon>
        <taxon>Schistosomatoidea</taxon>
        <taxon>Schistosomatidae</taxon>
        <taxon>Schistosoma</taxon>
    </lineage>
</organism>
<feature type="domain" description="Fibronectin type-III" evidence="4">
    <location>
        <begin position="109"/>
        <end position="207"/>
    </location>
</feature>
<dbReference type="InterPro" id="IPR036179">
    <property type="entry name" value="Ig-like_dom_sf"/>
</dbReference>
<feature type="domain" description="Fibronectin type-III" evidence="4">
    <location>
        <begin position="615"/>
        <end position="709"/>
    </location>
</feature>
<evidence type="ECO:0000313" key="5">
    <source>
        <dbReference type="EMBL" id="VDO60780.1"/>
    </source>
</evidence>
<evidence type="ECO:0000259" key="3">
    <source>
        <dbReference type="PROSITE" id="PS50835"/>
    </source>
</evidence>
<protein>
    <submittedName>
        <fullName evidence="7">Titin</fullName>
    </submittedName>
</protein>
<feature type="domain" description="Fibronectin type-III" evidence="4">
    <location>
        <begin position="896"/>
        <end position="1004"/>
    </location>
</feature>
<feature type="domain" description="Fibronectin type-III" evidence="4">
    <location>
        <begin position="1379"/>
        <end position="1480"/>
    </location>
</feature>
<dbReference type="PRINTS" id="PR00014">
    <property type="entry name" value="FNTYPEIII"/>
</dbReference>
<dbReference type="Pfam" id="PF07679">
    <property type="entry name" value="I-set"/>
    <property type="match status" value="2"/>
</dbReference>
<feature type="domain" description="Ig-like" evidence="3">
    <location>
        <begin position="800"/>
        <end position="889"/>
    </location>
</feature>
<evidence type="ECO:0000313" key="7">
    <source>
        <dbReference type="WBParaSite" id="SCUD_0000031401-mRNA-1"/>
    </source>
</evidence>
<dbReference type="SMART" id="SM00060">
    <property type="entry name" value="FN3"/>
    <property type="match status" value="11"/>
</dbReference>
<evidence type="ECO:0000259" key="4">
    <source>
        <dbReference type="PROSITE" id="PS50853"/>
    </source>
</evidence>
<dbReference type="STRING" id="6186.A0A183JCA8"/>
<proteinExistence type="predicted"/>
<feature type="region of interest" description="Disordered" evidence="2">
    <location>
        <begin position="1016"/>
        <end position="1038"/>
    </location>
</feature>
<dbReference type="CDD" id="cd00063">
    <property type="entry name" value="FN3"/>
    <property type="match status" value="12"/>
</dbReference>
<gene>
    <name evidence="5" type="ORF">SCUD_LOCUS315</name>
</gene>
<dbReference type="InterPro" id="IPR036116">
    <property type="entry name" value="FN3_sf"/>
</dbReference>
<dbReference type="SUPFAM" id="SSF49265">
    <property type="entry name" value="Fibronectin type III"/>
    <property type="match status" value="7"/>
</dbReference>
<dbReference type="SMART" id="SM00409">
    <property type="entry name" value="IG"/>
    <property type="match status" value="5"/>
</dbReference>
<feature type="domain" description="Ig-like" evidence="3">
    <location>
        <begin position="196"/>
        <end position="297"/>
    </location>
</feature>
<accession>A0A183JCA8</accession>
<dbReference type="FunFam" id="2.60.40.10:FF:000160">
    <property type="entry name" value="Titin a"/>
    <property type="match status" value="1"/>
</dbReference>
<dbReference type="PROSITE" id="PS50853">
    <property type="entry name" value="FN3"/>
    <property type="match status" value="11"/>
</dbReference>
<feature type="domain" description="Fibronectin type-III" evidence="4">
    <location>
        <begin position="1583"/>
        <end position="1682"/>
    </location>
</feature>
<dbReference type="PROSITE" id="PS50835">
    <property type="entry name" value="IG_LIKE"/>
    <property type="match status" value="2"/>
</dbReference>
<dbReference type="Gene3D" id="2.60.40.10">
    <property type="entry name" value="Immunoglobulins"/>
    <property type="match status" value="17"/>
</dbReference>
<dbReference type="PANTHER" id="PTHR13817">
    <property type="entry name" value="TITIN"/>
    <property type="match status" value="1"/>
</dbReference>